<name>A0ABT6WYS5_9ACTN</name>
<organism evidence="2 3">
    <name type="scientific">Actinoplanes sandaracinus</name>
    <dbReference type="NCBI Taxonomy" id="3045177"/>
    <lineage>
        <taxon>Bacteria</taxon>
        <taxon>Bacillati</taxon>
        <taxon>Actinomycetota</taxon>
        <taxon>Actinomycetes</taxon>
        <taxon>Micromonosporales</taxon>
        <taxon>Micromonosporaceae</taxon>
        <taxon>Actinoplanes</taxon>
    </lineage>
</organism>
<proteinExistence type="predicted"/>
<accession>A0ABT6WYS5</accession>
<dbReference type="Proteomes" id="UP001241758">
    <property type="component" value="Unassembled WGS sequence"/>
</dbReference>
<feature type="region of interest" description="Disordered" evidence="1">
    <location>
        <begin position="162"/>
        <end position="209"/>
    </location>
</feature>
<gene>
    <name evidence="2" type="ORF">QLQ12_40615</name>
</gene>
<dbReference type="InterPro" id="IPR022062">
    <property type="entry name" value="DUF3618"/>
</dbReference>
<dbReference type="EMBL" id="JASCTH010000038">
    <property type="protein sequence ID" value="MDI6104908.1"/>
    <property type="molecule type" value="Genomic_DNA"/>
</dbReference>
<dbReference type="PANTHER" id="PTHR47372:SF11">
    <property type="entry name" value="RE19971P"/>
    <property type="match status" value="1"/>
</dbReference>
<protein>
    <submittedName>
        <fullName evidence="2">DUF3618 domain-containing protein</fullName>
    </submittedName>
</protein>
<evidence type="ECO:0000313" key="2">
    <source>
        <dbReference type="EMBL" id="MDI6104908.1"/>
    </source>
</evidence>
<dbReference type="PANTHER" id="PTHR47372">
    <property type="entry name" value="DAUER UP-REGULATED-RELATED"/>
    <property type="match status" value="1"/>
</dbReference>
<evidence type="ECO:0000256" key="1">
    <source>
        <dbReference type="SAM" id="MobiDB-lite"/>
    </source>
</evidence>
<dbReference type="Pfam" id="PF12277">
    <property type="entry name" value="DUF3618"/>
    <property type="match status" value="1"/>
</dbReference>
<reference evidence="2 3" key="1">
    <citation type="submission" date="2023-05" db="EMBL/GenBank/DDBJ databases">
        <title>Actinoplanes sp. NEAU-A12 genome sequencing.</title>
        <authorList>
            <person name="Wang Z.-S."/>
        </authorList>
    </citation>
    <scope>NUCLEOTIDE SEQUENCE [LARGE SCALE GENOMIC DNA]</scope>
    <source>
        <strain evidence="2 3">NEAU-A12</strain>
    </source>
</reference>
<dbReference type="Gene3D" id="6.10.140.1430">
    <property type="match status" value="1"/>
</dbReference>
<feature type="region of interest" description="Disordered" evidence="1">
    <location>
        <begin position="51"/>
        <end position="86"/>
    </location>
</feature>
<evidence type="ECO:0000313" key="3">
    <source>
        <dbReference type="Proteomes" id="UP001241758"/>
    </source>
</evidence>
<comment type="caution">
    <text evidence="2">The sequence shown here is derived from an EMBL/GenBank/DDBJ whole genome shotgun (WGS) entry which is preliminary data.</text>
</comment>
<keyword evidence="3" id="KW-1185">Reference proteome</keyword>
<sequence>MAEEPDRLKRDIENTRASLTRDVDLLAEKTSPRQVAKRRWTAVKEKVMGTTEDTTYAARQQAHRVSDKASELTDAASQKASALSDATGEKASAAADRVRQAPQAVARQTQGNPLAAGIIAFGVGLLTASLMPVTEAERRAGQQLKEHSGDLTDKVKDVAGDLKDELGGTVQQAAGQVRETARDAAQTTKETARSDAQDVRQQARHAANS</sequence>
<dbReference type="RefSeq" id="WP_282766337.1">
    <property type="nucleotide sequence ID" value="NZ_JASCTH010000038.1"/>
</dbReference>